<name>A0AAN8I7J1_9EURO</name>
<gene>
    <name evidence="4" type="ORF">OHC33_005899</name>
</gene>
<dbReference type="Pfam" id="PF20684">
    <property type="entry name" value="Fung_rhodopsin"/>
    <property type="match status" value="1"/>
</dbReference>
<dbReference type="PANTHER" id="PTHR39614:SF2">
    <property type="entry name" value="INTEGRAL MEMBRANE PROTEIN"/>
    <property type="match status" value="1"/>
</dbReference>
<keyword evidence="2" id="KW-0812">Transmembrane</keyword>
<protein>
    <recommendedName>
        <fullName evidence="3">Rhodopsin domain-containing protein</fullName>
    </recommendedName>
</protein>
<dbReference type="PANTHER" id="PTHR39614">
    <property type="entry name" value="INTEGRAL MEMBRANE PROTEIN"/>
    <property type="match status" value="1"/>
</dbReference>
<evidence type="ECO:0000313" key="5">
    <source>
        <dbReference type="Proteomes" id="UP001316803"/>
    </source>
</evidence>
<evidence type="ECO:0000256" key="1">
    <source>
        <dbReference type="SAM" id="MobiDB-lite"/>
    </source>
</evidence>
<reference evidence="4 5" key="1">
    <citation type="submission" date="2022-12" db="EMBL/GenBank/DDBJ databases">
        <title>Genomic features and morphological characterization of a novel Knufia sp. strain isolated from spacecraft assembly facility.</title>
        <authorList>
            <person name="Teixeira M."/>
            <person name="Chander A.M."/>
            <person name="Stajich J.E."/>
            <person name="Venkateswaran K."/>
        </authorList>
    </citation>
    <scope>NUCLEOTIDE SEQUENCE [LARGE SCALE GENOMIC DNA]</scope>
    <source>
        <strain evidence="4 5">FJI-L2-BK-P2</strain>
    </source>
</reference>
<evidence type="ECO:0000313" key="4">
    <source>
        <dbReference type="EMBL" id="KAK5953331.1"/>
    </source>
</evidence>
<organism evidence="4 5">
    <name type="scientific">Knufia fluminis</name>
    <dbReference type="NCBI Taxonomy" id="191047"/>
    <lineage>
        <taxon>Eukaryota</taxon>
        <taxon>Fungi</taxon>
        <taxon>Dikarya</taxon>
        <taxon>Ascomycota</taxon>
        <taxon>Pezizomycotina</taxon>
        <taxon>Eurotiomycetes</taxon>
        <taxon>Chaetothyriomycetidae</taxon>
        <taxon>Chaetothyriales</taxon>
        <taxon>Trichomeriaceae</taxon>
        <taxon>Knufia</taxon>
    </lineage>
</organism>
<sequence length="264" mass="28768">MRLTPMKKVVFACYGLAGLIGCWGFASIIMVATRCHVSAPWNDESTAQCSSLFTRWTAIESISIFIEVAIFTLFASVIYILQMPIKAKLKVAFAFSARLSVIIPTVFRLVHLKRGLESTQDALFAMSGAIAATQAVLHYTTMAASFAYLKPFLRAFDSNLGATVKVDNTVYGSYVRGSRSGGRSGKLDSNSKTMELSTLTSRSSVRRVYKGPGLSSEAQVQAGNDYNGREGRDKVSHETHGSSDSVAPIITKTEGWTVHTEPMR</sequence>
<dbReference type="AlphaFoldDB" id="A0AAN8I7J1"/>
<dbReference type="PROSITE" id="PS51257">
    <property type="entry name" value="PROKAR_LIPOPROTEIN"/>
    <property type="match status" value="1"/>
</dbReference>
<feature type="transmembrane region" description="Helical" evidence="2">
    <location>
        <begin position="9"/>
        <end position="32"/>
    </location>
</feature>
<feature type="transmembrane region" description="Helical" evidence="2">
    <location>
        <begin position="62"/>
        <end position="81"/>
    </location>
</feature>
<dbReference type="EMBL" id="JAKLMC020000012">
    <property type="protein sequence ID" value="KAK5953331.1"/>
    <property type="molecule type" value="Genomic_DNA"/>
</dbReference>
<feature type="compositionally biased region" description="Basic and acidic residues" evidence="1">
    <location>
        <begin position="227"/>
        <end position="241"/>
    </location>
</feature>
<keyword evidence="2" id="KW-0472">Membrane</keyword>
<feature type="region of interest" description="Disordered" evidence="1">
    <location>
        <begin position="178"/>
        <end position="264"/>
    </location>
</feature>
<feature type="transmembrane region" description="Helical" evidence="2">
    <location>
        <begin position="122"/>
        <end position="149"/>
    </location>
</feature>
<evidence type="ECO:0000256" key="2">
    <source>
        <dbReference type="SAM" id="Phobius"/>
    </source>
</evidence>
<feature type="domain" description="Rhodopsin" evidence="3">
    <location>
        <begin position="2"/>
        <end position="154"/>
    </location>
</feature>
<feature type="transmembrane region" description="Helical" evidence="2">
    <location>
        <begin position="93"/>
        <end position="110"/>
    </location>
</feature>
<keyword evidence="2" id="KW-1133">Transmembrane helix</keyword>
<proteinExistence type="predicted"/>
<comment type="caution">
    <text evidence="4">The sequence shown here is derived from an EMBL/GenBank/DDBJ whole genome shotgun (WGS) entry which is preliminary data.</text>
</comment>
<evidence type="ECO:0000259" key="3">
    <source>
        <dbReference type="Pfam" id="PF20684"/>
    </source>
</evidence>
<dbReference type="Proteomes" id="UP001316803">
    <property type="component" value="Unassembled WGS sequence"/>
</dbReference>
<keyword evidence="5" id="KW-1185">Reference proteome</keyword>
<dbReference type="InterPro" id="IPR049326">
    <property type="entry name" value="Rhodopsin_dom_fungi"/>
</dbReference>
<accession>A0AAN8I7J1</accession>